<comment type="caution">
    <text evidence="1">The sequence shown here is derived from an EMBL/GenBank/DDBJ whole genome shotgun (WGS) entry which is preliminary data.</text>
</comment>
<protein>
    <submittedName>
        <fullName evidence="1">Uncharacterized protein</fullName>
    </submittedName>
</protein>
<evidence type="ECO:0000313" key="2">
    <source>
        <dbReference type="Proteomes" id="UP001291623"/>
    </source>
</evidence>
<name>A0AAE1VI35_9SOLA</name>
<reference evidence="1" key="1">
    <citation type="submission" date="2023-12" db="EMBL/GenBank/DDBJ databases">
        <title>Genome assembly of Anisodus tanguticus.</title>
        <authorList>
            <person name="Wang Y.-J."/>
        </authorList>
    </citation>
    <scope>NUCLEOTIDE SEQUENCE</scope>
    <source>
        <strain evidence="1">KB-2021</strain>
        <tissue evidence="1">Leaf</tissue>
    </source>
</reference>
<organism evidence="1 2">
    <name type="scientific">Anisodus tanguticus</name>
    <dbReference type="NCBI Taxonomy" id="243964"/>
    <lineage>
        <taxon>Eukaryota</taxon>
        <taxon>Viridiplantae</taxon>
        <taxon>Streptophyta</taxon>
        <taxon>Embryophyta</taxon>
        <taxon>Tracheophyta</taxon>
        <taxon>Spermatophyta</taxon>
        <taxon>Magnoliopsida</taxon>
        <taxon>eudicotyledons</taxon>
        <taxon>Gunneridae</taxon>
        <taxon>Pentapetalae</taxon>
        <taxon>asterids</taxon>
        <taxon>lamiids</taxon>
        <taxon>Solanales</taxon>
        <taxon>Solanaceae</taxon>
        <taxon>Solanoideae</taxon>
        <taxon>Hyoscyameae</taxon>
        <taxon>Anisodus</taxon>
    </lineage>
</organism>
<dbReference type="Proteomes" id="UP001291623">
    <property type="component" value="Unassembled WGS sequence"/>
</dbReference>
<accession>A0AAE1VI35</accession>
<dbReference type="EMBL" id="JAVYJV010000005">
    <property type="protein sequence ID" value="KAK4370883.1"/>
    <property type="molecule type" value="Genomic_DNA"/>
</dbReference>
<sequence>MGGTAGETTSAGRRNEEFLYRKESHIHRENTSVLDIMLVATLYAFNAQEEVLAMKILDQKRVHSYIPG</sequence>
<keyword evidence="2" id="KW-1185">Reference proteome</keyword>
<evidence type="ECO:0000313" key="1">
    <source>
        <dbReference type="EMBL" id="KAK4370883.1"/>
    </source>
</evidence>
<dbReference type="AlphaFoldDB" id="A0AAE1VI35"/>
<proteinExistence type="predicted"/>
<gene>
    <name evidence="1" type="ORF">RND71_010358</name>
</gene>